<feature type="domain" description="LHH" evidence="2">
    <location>
        <begin position="158"/>
        <end position="234"/>
    </location>
</feature>
<dbReference type="Pfam" id="PF14411">
    <property type="entry name" value="LHH"/>
    <property type="match status" value="1"/>
</dbReference>
<dbReference type="EMBL" id="NWUS01000002">
    <property type="protein sequence ID" value="MBA5725855.1"/>
    <property type="molecule type" value="Genomic_DNA"/>
</dbReference>
<dbReference type="RefSeq" id="WP_182081959.1">
    <property type="nucleotide sequence ID" value="NZ_NWUS01000002.1"/>
</dbReference>
<keyword evidence="4" id="KW-1185">Reference proteome</keyword>
<evidence type="ECO:0000256" key="1">
    <source>
        <dbReference type="SAM" id="MobiDB-lite"/>
    </source>
</evidence>
<organism evidence="3 4">
    <name type="scientific">Bombella favorum</name>
    <dbReference type="NCBI Taxonomy" id="2039164"/>
    <lineage>
        <taxon>Bacteria</taxon>
        <taxon>Pseudomonadati</taxon>
        <taxon>Pseudomonadota</taxon>
        <taxon>Alphaproteobacteria</taxon>
        <taxon>Acetobacterales</taxon>
        <taxon>Acetobacteraceae</taxon>
        <taxon>Bombella</taxon>
    </lineage>
</organism>
<gene>
    <name evidence="3" type="ORF">CPA57_06140</name>
</gene>
<sequence>MMNNNQSSIRETQETQETQETHVSDGSWGRYGGMAAGAILGTMVGGPEGGIMGGMLGGSVVGTALRVLDGESIPDAFKAEIEAVKHEIKVTAQEAGAIVQALGLDKTMIGSIIISLSGIGEASVYAEEGLKGAKVGDAIALVRPDIDMQQVDPVRNWTNAERMERGLPPLTPTGEVVELHQIGQKSDAPYAEVTNSIMSNVNTAVNLFRQETGVVSDIRDFGRNTHEYWQDRTKSL</sequence>
<reference evidence="3 4" key="1">
    <citation type="submission" date="2017-09" db="EMBL/GenBank/DDBJ databases">
        <authorList>
            <person name="Jakob F."/>
        </authorList>
    </citation>
    <scope>NUCLEOTIDE SEQUENCE [LARGE SCALE GENOMIC DNA]</scope>
    <source>
        <strain evidence="3 4">TMW 2.1880</strain>
    </source>
</reference>
<name>A0ABR5ZNH9_9PROT</name>
<accession>A0ABR5ZNH9</accession>
<feature type="region of interest" description="Disordered" evidence="1">
    <location>
        <begin position="1"/>
        <end position="28"/>
    </location>
</feature>
<feature type="compositionally biased region" description="Polar residues" evidence="1">
    <location>
        <begin position="1"/>
        <end position="10"/>
    </location>
</feature>
<evidence type="ECO:0000313" key="4">
    <source>
        <dbReference type="Proteomes" id="UP001516390"/>
    </source>
</evidence>
<proteinExistence type="predicted"/>
<dbReference type="Proteomes" id="UP001516390">
    <property type="component" value="Unassembled WGS sequence"/>
</dbReference>
<evidence type="ECO:0000259" key="2">
    <source>
        <dbReference type="Pfam" id="PF14411"/>
    </source>
</evidence>
<evidence type="ECO:0000313" key="3">
    <source>
        <dbReference type="EMBL" id="MBA5725855.1"/>
    </source>
</evidence>
<protein>
    <recommendedName>
        <fullName evidence="2">LHH domain-containing protein</fullName>
    </recommendedName>
</protein>
<comment type="caution">
    <text evidence="3">The sequence shown here is derived from an EMBL/GenBank/DDBJ whole genome shotgun (WGS) entry which is preliminary data.</text>
</comment>
<dbReference type="InterPro" id="IPR026834">
    <property type="entry name" value="LHH"/>
</dbReference>